<evidence type="ECO:0000259" key="1">
    <source>
        <dbReference type="PROSITE" id="PS51729"/>
    </source>
</evidence>
<dbReference type="InterPro" id="IPR031165">
    <property type="entry name" value="GNAT_YJDJ"/>
</dbReference>
<sequence>MADKYESVELLKNEEKKRFELHVEGHVAFIEYILTNQNVMYLTHTEVPIGLEGKGVGSSIVVKALNFIKSNNFTLAPLCPFVAAYLKRHPEWKEILAPGYHV</sequence>
<dbReference type="PANTHER" id="PTHR31435:SF10">
    <property type="entry name" value="BSR4717 PROTEIN"/>
    <property type="match status" value="1"/>
</dbReference>
<proteinExistence type="predicted"/>
<dbReference type="SUPFAM" id="SSF55729">
    <property type="entry name" value="Acyl-CoA N-acyltransferases (Nat)"/>
    <property type="match status" value="1"/>
</dbReference>
<name>A0ABY4KK38_9FLAO</name>
<dbReference type="EMBL" id="CP096205">
    <property type="protein sequence ID" value="UPQ80128.1"/>
    <property type="molecule type" value="Genomic_DNA"/>
</dbReference>
<dbReference type="PROSITE" id="PS51729">
    <property type="entry name" value="GNAT_YJDJ"/>
    <property type="match status" value="1"/>
</dbReference>
<dbReference type="InterPro" id="IPR045057">
    <property type="entry name" value="Gcn5-rel_NAT"/>
</dbReference>
<dbReference type="Pfam" id="PF14542">
    <property type="entry name" value="Acetyltransf_CG"/>
    <property type="match status" value="1"/>
</dbReference>
<dbReference type="InterPro" id="IPR016181">
    <property type="entry name" value="Acyl_CoA_acyltransferase"/>
</dbReference>
<dbReference type="Proteomes" id="UP000830583">
    <property type="component" value="Chromosome"/>
</dbReference>
<dbReference type="Gene3D" id="3.40.630.30">
    <property type="match status" value="1"/>
</dbReference>
<feature type="domain" description="N-acetyltransferase" evidence="1">
    <location>
        <begin position="11"/>
        <end position="97"/>
    </location>
</feature>
<organism evidence="2 3">
    <name type="scientific">Flavobacterium azooxidireducens</name>
    <dbReference type="NCBI Taxonomy" id="1871076"/>
    <lineage>
        <taxon>Bacteria</taxon>
        <taxon>Pseudomonadati</taxon>
        <taxon>Bacteroidota</taxon>
        <taxon>Flavobacteriia</taxon>
        <taxon>Flavobacteriales</taxon>
        <taxon>Flavobacteriaceae</taxon>
        <taxon>Flavobacterium</taxon>
    </lineage>
</organism>
<keyword evidence="3" id="KW-1185">Reference proteome</keyword>
<reference evidence="2" key="1">
    <citation type="submission" date="2022-04" db="EMBL/GenBank/DDBJ databases">
        <title>Consumption of N2O by Flavobacterium azooxidireducens sp. nov. isolated from Decomposing Leaf Litter of Phragmites australis (Cav.).</title>
        <authorList>
            <person name="Behrendt U."/>
            <person name="Spanner T."/>
            <person name="Augustin J."/>
            <person name="Horn M.A."/>
            <person name="Kolb S."/>
            <person name="Ulrich A."/>
        </authorList>
    </citation>
    <scope>NUCLEOTIDE SEQUENCE</scope>
    <source>
        <strain evidence="2">IGB 4-14</strain>
    </source>
</reference>
<evidence type="ECO:0000313" key="2">
    <source>
        <dbReference type="EMBL" id="UPQ80128.1"/>
    </source>
</evidence>
<protein>
    <submittedName>
        <fullName evidence="2">N-acetyltransferase</fullName>
    </submittedName>
</protein>
<dbReference type="PANTHER" id="PTHR31435">
    <property type="entry name" value="PROTEIN NATD1"/>
    <property type="match status" value="1"/>
</dbReference>
<accession>A0ABY4KK38</accession>
<dbReference type="RefSeq" id="WP_248435833.1">
    <property type="nucleotide sequence ID" value="NZ_CP096205.1"/>
</dbReference>
<evidence type="ECO:0000313" key="3">
    <source>
        <dbReference type="Proteomes" id="UP000830583"/>
    </source>
</evidence>
<gene>
    <name evidence="2" type="ORF">M0M57_04665</name>
</gene>